<dbReference type="Gene3D" id="3.40.50.720">
    <property type="entry name" value="NAD(P)-binding Rossmann-like Domain"/>
    <property type="match status" value="1"/>
</dbReference>
<reference evidence="3 4" key="1">
    <citation type="submission" date="2023-07" db="EMBL/GenBank/DDBJ databases">
        <title>Sorghum-associated microbial communities from plants grown in Nebraska, USA.</title>
        <authorList>
            <person name="Schachtman D."/>
        </authorList>
    </citation>
    <scope>NUCLEOTIDE SEQUENCE [LARGE SCALE GENOMIC DNA]</scope>
    <source>
        <strain evidence="3 4">DS1001</strain>
    </source>
</reference>
<dbReference type="PANTHER" id="PTHR14239">
    <property type="entry name" value="DUDULIN-RELATED"/>
    <property type="match status" value="1"/>
</dbReference>
<evidence type="ECO:0000256" key="1">
    <source>
        <dbReference type="ARBA" id="ARBA00023002"/>
    </source>
</evidence>
<name>A0AAJ1STQ2_9MICC</name>
<dbReference type="Proteomes" id="UP001239267">
    <property type="component" value="Unassembled WGS sequence"/>
</dbReference>
<dbReference type="RefSeq" id="WP_307494200.1">
    <property type="nucleotide sequence ID" value="NZ_JAUSTG010000008.1"/>
</dbReference>
<organism evidence="3 4">
    <name type="scientific">Pseudarthrobacter niigatensis</name>
    <dbReference type="NCBI Taxonomy" id="369935"/>
    <lineage>
        <taxon>Bacteria</taxon>
        <taxon>Bacillati</taxon>
        <taxon>Actinomycetota</taxon>
        <taxon>Actinomycetes</taxon>
        <taxon>Micrococcales</taxon>
        <taxon>Micrococcaceae</taxon>
        <taxon>Pseudarthrobacter</taxon>
    </lineage>
</organism>
<protein>
    <submittedName>
        <fullName evidence="3">Dinucleotide-binding enzyme</fullName>
    </submittedName>
</protein>
<dbReference type="InterPro" id="IPR051267">
    <property type="entry name" value="STEAP_metalloreductase"/>
</dbReference>
<proteinExistence type="predicted"/>
<dbReference type="GO" id="GO:0016491">
    <property type="term" value="F:oxidoreductase activity"/>
    <property type="evidence" value="ECO:0007669"/>
    <property type="project" value="UniProtKB-KW"/>
</dbReference>
<dbReference type="SUPFAM" id="SSF51735">
    <property type="entry name" value="NAD(P)-binding Rossmann-fold domains"/>
    <property type="match status" value="1"/>
</dbReference>
<comment type="caution">
    <text evidence="3">The sequence shown here is derived from an EMBL/GenBank/DDBJ whole genome shotgun (WGS) entry which is preliminary data.</text>
</comment>
<dbReference type="Pfam" id="PF03807">
    <property type="entry name" value="F420_oxidored"/>
    <property type="match status" value="1"/>
</dbReference>
<keyword evidence="1" id="KW-0560">Oxidoreductase</keyword>
<dbReference type="PANTHER" id="PTHR14239:SF10">
    <property type="entry name" value="REDUCTASE"/>
    <property type="match status" value="1"/>
</dbReference>
<dbReference type="InterPro" id="IPR036291">
    <property type="entry name" value="NAD(P)-bd_dom_sf"/>
</dbReference>
<gene>
    <name evidence="3" type="ORF">J2T23_002568</name>
</gene>
<evidence type="ECO:0000313" key="4">
    <source>
        <dbReference type="Proteomes" id="UP001239267"/>
    </source>
</evidence>
<feature type="domain" description="Pyrroline-5-carboxylate reductase catalytic N-terminal" evidence="2">
    <location>
        <begin position="17"/>
        <end position="107"/>
    </location>
</feature>
<sequence>MNFLSRLFGKKNIMTDITIIGTGNMARGLAARAIAGGNSVQILAHGDKAKADALAAEFTGQVSTGVLGDAVTGSIVIPAVYFDAAKEIVARYGDGLDGKVYVDITNPVDFSTFEGLSVPAGSSAAEELQKATGAKVVKAFNTTFAATLGEGQVAGQKLDVLVAGDDEAAVAAVAAFASAAGLTPIVVGPLRRARQLEQTGFLNILLSANEQLPQFQWNSALSFVPAA</sequence>
<dbReference type="InterPro" id="IPR028939">
    <property type="entry name" value="P5C_Rdtase_cat_N"/>
</dbReference>
<dbReference type="EMBL" id="JAUSTB010000007">
    <property type="protein sequence ID" value="MDQ0146671.1"/>
    <property type="molecule type" value="Genomic_DNA"/>
</dbReference>
<evidence type="ECO:0000313" key="3">
    <source>
        <dbReference type="EMBL" id="MDQ0146671.1"/>
    </source>
</evidence>
<keyword evidence="4" id="KW-1185">Reference proteome</keyword>
<evidence type="ECO:0000259" key="2">
    <source>
        <dbReference type="Pfam" id="PF03807"/>
    </source>
</evidence>
<dbReference type="AlphaFoldDB" id="A0AAJ1STQ2"/>
<accession>A0AAJ1STQ2</accession>